<dbReference type="RefSeq" id="WP_099471178.1">
    <property type="nucleotide sequence ID" value="NZ_CP041025.1"/>
</dbReference>
<keyword evidence="6 10" id="KW-0133">Cell shape</keyword>
<evidence type="ECO:0000256" key="9">
    <source>
        <dbReference type="ARBA" id="ARBA00023316"/>
    </source>
</evidence>
<keyword evidence="8 10" id="KW-0131">Cell cycle</keyword>
<sequence>MSLTPLWSSAEVAKVLDCREEASWQCQGVSIDSRTVETGDLFFALIGPHSDGHDYVKMAVARGAVAAVVSKPVKGLDPKFQVKVDDVQQALNKLGEAGRARVDIPIIAVTGSVGKTGTKEALKCALSRNKKVHASVLSYNNDIGVPLSLARMPRDVDYGIFELGMNHAGELGPLSKMVRPHVAMITTVELAHSEFFENIEAIADAKAEIFEGLEPGGTVILNHDNPQFTRLSDAAKTRGIDHIISFGSDESAHIHVIRQVFHPTCSCVIAQVMGQIMTFKVGMLGHHWVMNSLAILGAVKAVNGDLGLAGLGLAEMQPLKGRGRRHQIFLDPTNEASILLIDESYNANPASMRAALQTLQQTTPQHKVRRIAVLGDMGELGDQSAMLHAALADVLKEKNIDRVYMVGPQMKYLSDRLDKFRNAGHFPDREALESALLRDLRSGDVVMVKGSNASGMGKVVDKILDLEGPVAKQAAAG</sequence>
<comment type="subcellular location">
    <subcellularLocation>
        <location evidence="10 11">Cytoplasm</location>
    </subcellularLocation>
</comment>
<evidence type="ECO:0000256" key="8">
    <source>
        <dbReference type="ARBA" id="ARBA00023306"/>
    </source>
</evidence>
<dbReference type="GO" id="GO:0008766">
    <property type="term" value="F:UDP-N-acetylmuramoylalanyl-D-glutamyl-2,6-diaminopimelate-D-alanyl-D-alanine ligase activity"/>
    <property type="evidence" value="ECO:0007669"/>
    <property type="project" value="RHEA"/>
</dbReference>
<evidence type="ECO:0000256" key="5">
    <source>
        <dbReference type="ARBA" id="ARBA00022840"/>
    </source>
</evidence>
<keyword evidence="4 10" id="KW-0547">Nucleotide-binding</keyword>
<feature type="domain" description="Mur ligase C-terminal" evidence="13">
    <location>
        <begin position="337"/>
        <end position="451"/>
    </location>
</feature>
<dbReference type="SUPFAM" id="SSF63418">
    <property type="entry name" value="MurE/MurF N-terminal domain"/>
    <property type="match status" value="1"/>
</dbReference>
<dbReference type="AlphaFoldDB" id="A0A2G4YTE7"/>
<feature type="domain" description="Mur ligase N-terminal catalytic" evidence="12">
    <location>
        <begin position="27"/>
        <end position="73"/>
    </location>
</feature>
<evidence type="ECO:0000256" key="11">
    <source>
        <dbReference type="RuleBase" id="RU004136"/>
    </source>
</evidence>
<dbReference type="PANTHER" id="PTHR43024:SF1">
    <property type="entry name" value="UDP-N-ACETYLMURAMOYL-TRIPEPTIDE--D-ALANYL-D-ALANINE LIGASE"/>
    <property type="match status" value="1"/>
</dbReference>
<dbReference type="Pfam" id="PF01225">
    <property type="entry name" value="Mur_ligase"/>
    <property type="match status" value="1"/>
</dbReference>
<accession>A0A2G4YTE7</accession>
<evidence type="ECO:0000256" key="2">
    <source>
        <dbReference type="ARBA" id="ARBA00022598"/>
    </source>
</evidence>
<gene>
    <name evidence="10" type="primary">murF</name>
    <name evidence="15" type="ORF">CRD36_02575</name>
</gene>
<dbReference type="OrthoDB" id="9801978at2"/>
<comment type="pathway">
    <text evidence="10 11">Cell wall biogenesis; peptidoglycan biosynthesis.</text>
</comment>
<dbReference type="GO" id="GO:0071555">
    <property type="term" value="P:cell wall organization"/>
    <property type="evidence" value="ECO:0007669"/>
    <property type="project" value="UniProtKB-KW"/>
</dbReference>
<dbReference type="InterPro" id="IPR005863">
    <property type="entry name" value="UDP-N-AcMur_synth"/>
</dbReference>
<dbReference type="GO" id="GO:0047480">
    <property type="term" value="F:UDP-N-acetylmuramoyl-tripeptide-D-alanyl-D-alanine ligase activity"/>
    <property type="evidence" value="ECO:0007669"/>
    <property type="project" value="UniProtKB-UniRule"/>
</dbReference>
<dbReference type="NCBIfam" id="NF010693">
    <property type="entry name" value="PRK14093.1"/>
    <property type="match status" value="1"/>
</dbReference>
<dbReference type="EC" id="6.3.2.10" evidence="10 11"/>
<comment type="caution">
    <text evidence="15">The sequence shown here is derived from an EMBL/GenBank/DDBJ whole genome shotgun (WGS) entry which is preliminary data.</text>
</comment>
<dbReference type="Gene3D" id="3.40.1390.10">
    <property type="entry name" value="MurE/MurF, N-terminal domain"/>
    <property type="match status" value="1"/>
</dbReference>
<dbReference type="UniPathway" id="UPA00219"/>
<comment type="function">
    <text evidence="10 11">Involved in cell wall formation. Catalyzes the final step in the synthesis of UDP-N-acetylmuramoyl-pentapeptide, the precursor of murein.</text>
</comment>
<comment type="catalytic activity">
    <reaction evidence="10 11">
        <text>D-alanyl-D-alanine + UDP-N-acetyl-alpha-D-muramoyl-L-alanyl-gamma-D-glutamyl-meso-2,6-diaminopimelate + ATP = UDP-N-acetyl-alpha-D-muramoyl-L-alanyl-gamma-D-glutamyl-meso-2,6-diaminopimeloyl-D-alanyl-D-alanine + ADP + phosphate + H(+)</text>
        <dbReference type="Rhea" id="RHEA:28374"/>
        <dbReference type="ChEBI" id="CHEBI:15378"/>
        <dbReference type="ChEBI" id="CHEBI:30616"/>
        <dbReference type="ChEBI" id="CHEBI:43474"/>
        <dbReference type="ChEBI" id="CHEBI:57822"/>
        <dbReference type="ChEBI" id="CHEBI:61386"/>
        <dbReference type="ChEBI" id="CHEBI:83905"/>
        <dbReference type="ChEBI" id="CHEBI:456216"/>
        <dbReference type="EC" id="6.3.2.10"/>
    </reaction>
</comment>
<dbReference type="InterPro" id="IPR051046">
    <property type="entry name" value="MurCDEF_CellWall_CoF430Synth"/>
</dbReference>
<dbReference type="PANTHER" id="PTHR43024">
    <property type="entry name" value="UDP-N-ACETYLMURAMOYL-TRIPEPTIDE--D-ALANYL-D-ALANINE LIGASE"/>
    <property type="match status" value="1"/>
</dbReference>
<evidence type="ECO:0000259" key="13">
    <source>
        <dbReference type="Pfam" id="PF02875"/>
    </source>
</evidence>
<keyword evidence="3 10" id="KW-0132">Cell division</keyword>
<comment type="similarity">
    <text evidence="10">Belongs to the MurCDEF family. MurF subfamily.</text>
</comment>
<dbReference type="Gene3D" id="3.90.190.20">
    <property type="entry name" value="Mur ligase, C-terminal domain"/>
    <property type="match status" value="1"/>
</dbReference>
<dbReference type="GO" id="GO:0051301">
    <property type="term" value="P:cell division"/>
    <property type="evidence" value="ECO:0007669"/>
    <property type="project" value="UniProtKB-KW"/>
</dbReference>
<evidence type="ECO:0000256" key="4">
    <source>
        <dbReference type="ARBA" id="ARBA00022741"/>
    </source>
</evidence>
<dbReference type="GO" id="GO:0005737">
    <property type="term" value="C:cytoplasm"/>
    <property type="evidence" value="ECO:0007669"/>
    <property type="project" value="UniProtKB-SubCell"/>
</dbReference>
<evidence type="ECO:0000256" key="7">
    <source>
        <dbReference type="ARBA" id="ARBA00022984"/>
    </source>
</evidence>
<dbReference type="InterPro" id="IPR013221">
    <property type="entry name" value="Mur_ligase_cen"/>
</dbReference>
<protein>
    <recommendedName>
        <fullName evidence="10 11">UDP-N-acetylmuramoyl-tripeptide--D-alanyl-D-alanine ligase</fullName>
        <ecNumber evidence="10 11">6.3.2.10</ecNumber>
    </recommendedName>
    <alternativeName>
        <fullName evidence="10">D-alanyl-D-alanine-adding enzyme</fullName>
    </alternativeName>
</protein>
<keyword evidence="16" id="KW-1185">Reference proteome</keyword>
<dbReference type="GO" id="GO:0008360">
    <property type="term" value="P:regulation of cell shape"/>
    <property type="evidence" value="ECO:0007669"/>
    <property type="project" value="UniProtKB-KW"/>
</dbReference>
<dbReference type="GO" id="GO:0005524">
    <property type="term" value="F:ATP binding"/>
    <property type="evidence" value="ECO:0007669"/>
    <property type="project" value="UniProtKB-UniRule"/>
</dbReference>
<evidence type="ECO:0000313" key="16">
    <source>
        <dbReference type="Proteomes" id="UP000229730"/>
    </source>
</evidence>
<dbReference type="Gene3D" id="3.40.1190.10">
    <property type="entry name" value="Mur-like, catalytic domain"/>
    <property type="match status" value="1"/>
</dbReference>
<evidence type="ECO:0000256" key="1">
    <source>
        <dbReference type="ARBA" id="ARBA00022490"/>
    </source>
</evidence>
<keyword evidence="9 10" id="KW-0961">Cell wall biogenesis/degradation</keyword>
<name>A0A2G4YTE7_9PROT</name>
<dbReference type="NCBIfam" id="TIGR01143">
    <property type="entry name" value="murF"/>
    <property type="match status" value="1"/>
</dbReference>
<feature type="domain" description="Mur ligase central" evidence="14">
    <location>
        <begin position="109"/>
        <end position="298"/>
    </location>
</feature>
<dbReference type="GO" id="GO:0009252">
    <property type="term" value="P:peptidoglycan biosynthetic process"/>
    <property type="evidence" value="ECO:0007669"/>
    <property type="project" value="UniProtKB-UniRule"/>
</dbReference>
<dbReference type="InterPro" id="IPR036615">
    <property type="entry name" value="Mur_ligase_C_dom_sf"/>
</dbReference>
<dbReference type="Pfam" id="PF08245">
    <property type="entry name" value="Mur_ligase_M"/>
    <property type="match status" value="1"/>
</dbReference>
<dbReference type="InterPro" id="IPR004101">
    <property type="entry name" value="Mur_ligase_C"/>
</dbReference>
<evidence type="ECO:0000256" key="6">
    <source>
        <dbReference type="ARBA" id="ARBA00022960"/>
    </source>
</evidence>
<dbReference type="HAMAP" id="MF_02019">
    <property type="entry name" value="MurF"/>
    <property type="match status" value="1"/>
</dbReference>
<proteinExistence type="inferred from homology"/>
<keyword evidence="7 10" id="KW-0573">Peptidoglycan synthesis</keyword>
<evidence type="ECO:0000259" key="14">
    <source>
        <dbReference type="Pfam" id="PF08245"/>
    </source>
</evidence>
<keyword evidence="5 10" id="KW-0067">ATP-binding</keyword>
<dbReference type="SUPFAM" id="SSF53623">
    <property type="entry name" value="MurD-like peptide ligases, catalytic domain"/>
    <property type="match status" value="1"/>
</dbReference>
<dbReference type="Proteomes" id="UP000229730">
    <property type="component" value="Unassembled WGS sequence"/>
</dbReference>
<keyword evidence="1 10" id="KW-0963">Cytoplasm</keyword>
<dbReference type="InterPro" id="IPR036565">
    <property type="entry name" value="Mur-like_cat_sf"/>
</dbReference>
<dbReference type="SUPFAM" id="SSF53244">
    <property type="entry name" value="MurD-like peptide ligases, peptide-binding domain"/>
    <property type="match status" value="1"/>
</dbReference>
<reference evidence="15 16" key="1">
    <citation type="submission" date="2017-10" db="EMBL/GenBank/DDBJ databases">
        <title>Frigbacter circumglobatus gen. nov. sp. nov., isolated from sediment cultured in situ.</title>
        <authorList>
            <person name="Zhao Z."/>
        </authorList>
    </citation>
    <scope>NUCLEOTIDE SEQUENCE [LARGE SCALE GENOMIC DNA]</scope>
    <source>
        <strain evidence="15 16">ZYL</strain>
    </source>
</reference>
<keyword evidence="2 10" id="KW-0436">Ligase</keyword>
<comment type="caution">
    <text evidence="10">Lacks conserved residue(s) required for the propagation of feature annotation.</text>
</comment>
<evidence type="ECO:0000313" key="15">
    <source>
        <dbReference type="EMBL" id="PHZ85595.1"/>
    </source>
</evidence>
<evidence type="ECO:0000259" key="12">
    <source>
        <dbReference type="Pfam" id="PF01225"/>
    </source>
</evidence>
<organism evidence="15 16">
    <name type="scientific">Paremcibacter congregatus</name>
    <dbReference type="NCBI Taxonomy" id="2043170"/>
    <lineage>
        <taxon>Bacteria</taxon>
        <taxon>Pseudomonadati</taxon>
        <taxon>Pseudomonadota</taxon>
        <taxon>Alphaproteobacteria</taxon>
        <taxon>Emcibacterales</taxon>
        <taxon>Emcibacteraceae</taxon>
        <taxon>Paremcibacter</taxon>
    </lineage>
</organism>
<dbReference type="Pfam" id="PF02875">
    <property type="entry name" value="Mur_ligase_C"/>
    <property type="match status" value="1"/>
</dbReference>
<evidence type="ECO:0000256" key="3">
    <source>
        <dbReference type="ARBA" id="ARBA00022618"/>
    </source>
</evidence>
<dbReference type="EMBL" id="PDEM01000009">
    <property type="protein sequence ID" value="PHZ85595.1"/>
    <property type="molecule type" value="Genomic_DNA"/>
</dbReference>
<dbReference type="FunCoup" id="A0A2G4YTE7">
    <property type="interactions" value="420"/>
</dbReference>
<dbReference type="InterPro" id="IPR000713">
    <property type="entry name" value="Mur_ligase_N"/>
</dbReference>
<dbReference type="InParanoid" id="A0A2G4YTE7"/>
<evidence type="ECO:0000256" key="10">
    <source>
        <dbReference type="HAMAP-Rule" id="MF_02019"/>
    </source>
</evidence>
<dbReference type="InterPro" id="IPR035911">
    <property type="entry name" value="MurE/MurF_N"/>
</dbReference>